<evidence type="ECO:0000313" key="2">
    <source>
        <dbReference type="Proteomes" id="UP001153334"/>
    </source>
</evidence>
<comment type="caution">
    <text evidence="1">The sequence shown here is derived from an EMBL/GenBank/DDBJ whole genome shotgun (WGS) entry which is preliminary data.</text>
</comment>
<gene>
    <name evidence="1" type="ORF">ONZ43_g4679</name>
</gene>
<name>A0ACC2IJL5_9PEZI</name>
<protein>
    <submittedName>
        <fullName evidence="1">Uncharacterized protein</fullName>
    </submittedName>
</protein>
<dbReference type="EMBL" id="JAPESX010001306">
    <property type="protein sequence ID" value="KAJ8115383.1"/>
    <property type="molecule type" value="Genomic_DNA"/>
</dbReference>
<keyword evidence="2" id="KW-1185">Reference proteome</keyword>
<organism evidence="1 2">
    <name type="scientific">Nemania bipapillata</name>
    <dbReference type="NCBI Taxonomy" id="110536"/>
    <lineage>
        <taxon>Eukaryota</taxon>
        <taxon>Fungi</taxon>
        <taxon>Dikarya</taxon>
        <taxon>Ascomycota</taxon>
        <taxon>Pezizomycotina</taxon>
        <taxon>Sordariomycetes</taxon>
        <taxon>Xylariomycetidae</taxon>
        <taxon>Xylariales</taxon>
        <taxon>Xylariaceae</taxon>
        <taxon>Nemania</taxon>
    </lineage>
</organism>
<accession>A0ACC2IJL5</accession>
<reference evidence="1" key="1">
    <citation type="submission" date="2022-11" db="EMBL/GenBank/DDBJ databases">
        <title>Genome Sequence of Nemania bipapillata.</title>
        <authorList>
            <person name="Buettner E."/>
        </authorList>
    </citation>
    <scope>NUCLEOTIDE SEQUENCE</scope>
    <source>
        <strain evidence="1">CP14</strain>
    </source>
</reference>
<evidence type="ECO:0000313" key="1">
    <source>
        <dbReference type="EMBL" id="KAJ8115383.1"/>
    </source>
</evidence>
<sequence>MCLEALQIDIWKYLRLPPLQEAGLKQLQNGKENWDTVNCHKEFFHPILQDWIENEGHVPPLECYKTNPRFLDAWANYKAARSNWLYNSQYDLYFSEPAAPKLSHYASMEDMDKKVWRPLSDVLIQLEDTYVTIDIENLDRLHRVEFLEFALPLYLKKFLFFTAPYAKELDLGSSPLDMSDNASRHRV</sequence>
<proteinExistence type="predicted"/>
<dbReference type="Proteomes" id="UP001153334">
    <property type="component" value="Unassembled WGS sequence"/>
</dbReference>